<dbReference type="SUPFAM" id="SSF51735">
    <property type="entry name" value="NAD(P)-binding Rossmann-fold domains"/>
    <property type="match status" value="1"/>
</dbReference>
<dbReference type="InterPro" id="IPR008927">
    <property type="entry name" value="6-PGluconate_DH-like_C_sf"/>
</dbReference>
<dbReference type="InterPro" id="IPR036291">
    <property type="entry name" value="NAD(P)-bd_dom_sf"/>
</dbReference>
<accession>A0A6I2MMR1</accession>
<evidence type="ECO:0000256" key="2">
    <source>
        <dbReference type="ARBA" id="ARBA00023027"/>
    </source>
</evidence>
<dbReference type="InterPro" id="IPR028359">
    <property type="entry name" value="UDP_ManNAc/GlcNAc_DH"/>
</dbReference>
<dbReference type="NCBIfam" id="TIGR03026">
    <property type="entry name" value="NDP-sugDHase"/>
    <property type="match status" value="1"/>
</dbReference>
<keyword evidence="2" id="KW-0520">NAD</keyword>
<dbReference type="SUPFAM" id="SSF52413">
    <property type="entry name" value="UDP-glucose/GDP-mannose dehydrogenase C-terminal domain"/>
    <property type="match status" value="1"/>
</dbReference>
<dbReference type="Pfam" id="PF00984">
    <property type="entry name" value="UDPG_MGDP_dh"/>
    <property type="match status" value="1"/>
</dbReference>
<organism evidence="5 6">
    <name type="scientific">Maribacter luteus</name>
    <dbReference type="NCBI Taxonomy" id="2594478"/>
    <lineage>
        <taxon>Bacteria</taxon>
        <taxon>Pseudomonadati</taxon>
        <taxon>Bacteroidota</taxon>
        <taxon>Flavobacteriia</taxon>
        <taxon>Flavobacteriales</taxon>
        <taxon>Flavobacteriaceae</taxon>
        <taxon>Maribacter</taxon>
    </lineage>
</organism>
<dbReference type="OrthoDB" id="9803238at2"/>
<evidence type="ECO:0000256" key="3">
    <source>
        <dbReference type="PIRNR" id="PIRNR000124"/>
    </source>
</evidence>
<sequence length="403" mass="45085">MNNPEVVMIGLGYIGLPTAALIAEGKTKVLGVDINKNVVDTINKGEIHIIEPSLGESVAHAVSQGYLKASLTPSAANTYLVVVPTPFKDKNEPDISFVKAATKAIIPLLKKDDLYIIESTSPVGTTQKMMDFIYQERPELEGQLYIAYCPERVLPGNVMYELIHNDRVIGGVDEASTEKAVDFYSKYVKGNLHKTNARTAEMCKLVENSSRDVQIAFANELSLICDKADINVWELIELANKHPRVNILQPGSGVGGHCIAVDPYFLVSDYPMESKIIGTAREVNNYKSFWCAEKVQKEKLQFELEHGRKPKIALMGLAFKPDIDDLRESPAKYIVQKVLQNANNEEYYIVEPNIQEHNVFKLTDYQEAFDKGDIIVFLVAHKEFKKLPLNTKKVVLDFCGSFK</sequence>
<dbReference type="AlphaFoldDB" id="A0A6I2MMR1"/>
<dbReference type="Proteomes" id="UP000443153">
    <property type="component" value="Unassembled WGS sequence"/>
</dbReference>
<dbReference type="RefSeq" id="WP_154364939.1">
    <property type="nucleotide sequence ID" value="NZ_WKJH01000003.1"/>
</dbReference>
<comment type="caution">
    <text evidence="5">The sequence shown here is derived from an EMBL/GenBank/DDBJ whole genome shotgun (WGS) entry which is preliminary data.</text>
</comment>
<dbReference type="Pfam" id="PF03721">
    <property type="entry name" value="UDPG_MGDP_dh_N"/>
    <property type="match status" value="1"/>
</dbReference>
<dbReference type="PIRSF" id="PIRSF500136">
    <property type="entry name" value="UDP_ManNAc_DH"/>
    <property type="match status" value="1"/>
</dbReference>
<dbReference type="Gene3D" id="3.40.50.720">
    <property type="entry name" value="NAD(P)-binding Rossmann-like Domain"/>
    <property type="match status" value="2"/>
</dbReference>
<dbReference type="PANTHER" id="PTHR43491">
    <property type="entry name" value="UDP-N-ACETYL-D-MANNOSAMINE DEHYDROGENASE"/>
    <property type="match status" value="1"/>
</dbReference>
<dbReference type="EC" id="1.1.1.336" evidence="5"/>
<dbReference type="SMART" id="SM00984">
    <property type="entry name" value="UDPG_MGDP_dh_C"/>
    <property type="match status" value="1"/>
</dbReference>
<name>A0A6I2MMR1_9FLAO</name>
<gene>
    <name evidence="5" type="primary">wecC</name>
    <name evidence="5" type="ORF">GJ691_06280</name>
</gene>
<dbReference type="PIRSF" id="PIRSF000124">
    <property type="entry name" value="UDPglc_GDPman_dh"/>
    <property type="match status" value="1"/>
</dbReference>
<dbReference type="GO" id="GO:0016628">
    <property type="term" value="F:oxidoreductase activity, acting on the CH-CH group of donors, NAD or NADP as acceptor"/>
    <property type="evidence" value="ECO:0007669"/>
    <property type="project" value="InterPro"/>
</dbReference>
<dbReference type="GO" id="GO:0089714">
    <property type="term" value="F:UDP-N-acetyl-D-mannosamine dehydrogenase activity"/>
    <property type="evidence" value="ECO:0007669"/>
    <property type="project" value="UniProtKB-EC"/>
</dbReference>
<proteinExistence type="inferred from homology"/>
<dbReference type="GO" id="GO:0000271">
    <property type="term" value="P:polysaccharide biosynthetic process"/>
    <property type="evidence" value="ECO:0007669"/>
    <property type="project" value="InterPro"/>
</dbReference>
<protein>
    <submittedName>
        <fullName evidence="5">UDP-N-acetyl-D-mannosamine dehydrogenase</fullName>
        <ecNumber evidence="5">1.1.1.336</ecNumber>
    </submittedName>
</protein>
<dbReference type="GO" id="GO:0051287">
    <property type="term" value="F:NAD binding"/>
    <property type="evidence" value="ECO:0007669"/>
    <property type="project" value="InterPro"/>
</dbReference>
<dbReference type="Pfam" id="PF03720">
    <property type="entry name" value="UDPG_MGDP_dh_C"/>
    <property type="match status" value="1"/>
</dbReference>
<keyword evidence="6" id="KW-1185">Reference proteome</keyword>
<dbReference type="InterPro" id="IPR014026">
    <property type="entry name" value="UDP-Glc/GDP-Man_DH_dimer"/>
</dbReference>
<reference evidence="5 6" key="1">
    <citation type="submission" date="2019-11" db="EMBL/GenBank/DDBJ databases">
        <title>Maribacter lutea sp. nov., a marine bacterium isolated from intertidal sand.</title>
        <authorList>
            <person name="Liu A."/>
        </authorList>
    </citation>
    <scope>NUCLEOTIDE SEQUENCE [LARGE SCALE GENOMIC DNA]</scope>
    <source>
        <strain evidence="5 6">RZ05</strain>
    </source>
</reference>
<evidence type="ECO:0000313" key="5">
    <source>
        <dbReference type="EMBL" id="MRX63770.1"/>
    </source>
</evidence>
<dbReference type="InterPro" id="IPR036220">
    <property type="entry name" value="UDP-Glc/GDP-Man_DH_C_sf"/>
</dbReference>
<dbReference type="NCBIfam" id="NF008286">
    <property type="entry name" value="PRK11064.1"/>
    <property type="match status" value="1"/>
</dbReference>
<comment type="similarity">
    <text evidence="3">Belongs to the UDP-glucose/GDP-mannose dehydrogenase family.</text>
</comment>
<dbReference type="InterPro" id="IPR017476">
    <property type="entry name" value="UDP-Glc/GDP-Man"/>
</dbReference>
<dbReference type="SUPFAM" id="SSF48179">
    <property type="entry name" value="6-phosphogluconate dehydrogenase C-terminal domain-like"/>
    <property type="match status" value="1"/>
</dbReference>
<dbReference type="PANTHER" id="PTHR43491:SF1">
    <property type="entry name" value="UDP-N-ACETYL-D-MANNOSAMINE DEHYDROGENASE"/>
    <property type="match status" value="1"/>
</dbReference>
<evidence type="ECO:0000259" key="4">
    <source>
        <dbReference type="SMART" id="SM00984"/>
    </source>
</evidence>
<evidence type="ECO:0000256" key="1">
    <source>
        <dbReference type="ARBA" id="ARBA00023002"/>
    </source>
</evidence>
<dbReference type="InterPro" id="IPR001732">
    <property type="entry name" value="UDP-Glc/GDP-Man_DH_N"/>
</dbReference>
<evidence type="ECO:0000313" key="6">
    <source>
        <dbReference type="Proteomes" id="UP000443153"/>
    </source>
</evidence>
<feature type="domain" description="UDP-glucose/GDP-mannose dehydrogenase C-terminal" evidence="4">
    <location>
        <begin position="313"/>
        <end position="403"/>
    </location>
</feature>
<dbReference type="EMBL" id="WKJH01000003">
    <property type="protein sequence ID" value="MRX63770.1"/>
    <property type="molecule type" value="Genomic_DNA"/>
</dbReference>
<dbReference type="InterPro" id="IPR014027">
    <property type="entry name" value="UDP-Glc/GDP-Man_DH_C"/>
</dbReference>
<keyword evidence="1 5" id="KW-0560">Oxidoreductase</keyword>